<feature type="signal peptide" evidence="1">
    <location>
        <begin position="1"/>
        <end position="16"/>
    </location>
</feature>
<feature type="chain" id="PRO_5040190408" description="Secreted protein" evidence="1">
    <location>
        <begin position="17"/>
        <end position="117"/>
    </location>
</feature>
<keyword evidence="1" id="KW-0732">Signal</keyword>
<comment type="caution">
    <text evidence="2">The sequence shown here is derived from an EMBL/GenBank/DDBJ whole genome shotgun (WGS) entry which is preliminary data.</text>
</comment>
<accession>A0A9P9AS94</accession>
<evidence type="ECO:0000313" key="3">
    <source>
        <dbReference type="Proteomes" id="UP000777438"/>
    </source>
</evidence>
<sequence length="117" mass="12802">MQVLFFLISLSANSRSAPRPIITAVFGHHLMHPPRTDVADLGVSPVVLDHTHPLTNTTSPLPSSLGYQPRQASYEVGPWPRILLGIAAPSSSLACVNDSLGRSFMGWREVERGQFRL</sequence>
<organism evidence="2 3">
    <name type="scientific">Thelonectria olida</name>
    <dbReference type="NCBI Taxonomy" id="1576542"/>
    <lineage>
        <taxon>Eukaryota</taxon>
        <taxon>Fungi</taxon>
        <taxon>Dikarya</taxon>
        <taxon>Ascomycota</taxon>
        <taxon>Pezizomycotina</taxon>
        <taxon>Sordariomycetes</taxon>
        <taxon>Hypocreomycetidae</taxon>
        <taxon>Hypocreales</taxon>
        <taxon>Nectriaceae</taxon>
        <taxon>Thelonectria</taxon>
    </lineage>
</organism>
<protein>
    <recommendedName>
        <fullName evidence="4">Secreted protein</fullName>
    </recommendedName>
</protein>
<evidence type="ECO:0008006" key="4">
    <source>
        <dbReference type="Google" id="ProtNLM"/>
    </source>
</evidence>
<gene>
    <name evidence="2" type="ORF">B0T10DRAFT_245303</name>
</gene>
<dbReference type="AlphaFoldDB" id="A0A9P9AS94"/>
<evidence type="ECO:0000256" key="1">
    <source>
        <dbReference type="SAM" id="SignalP"/>
    </source>
</evidence>
<keyword evidence="3" id="KW-1185">Reference proteome</keyword>
<proteinExistence type="predicted"/>
<dbReference type="EMBL" id="JAGPYM010000005">
    <property type="protein sequence ID" value="KAH6894227.1"/>
    <property type="molecule type" value="Genomic_DNA"/>
</dbReference>
<evidence type="ECO:0000313" key="2">
    <source>
        <dbReference type="EMBL" id="KAH6894227.1"/>
    </source>
</evidence>
<dbReference type="Proteomes" id="UP000777438">
    <property type="component" value="Unassembled WGS sequence"/>
</dbReference>
<name>A0A9P9AS94_9HYPO</name>
<reference evidence="2 3" key="1">
    <citation type="journal article" date="2021" name="Nat. Commun.">
        <title>Genetic determinants of endophytism in the Arabidopsis root mycobiome.</title>
        <authorList>
            <person name="Mesny F."/>
            <person name="Miyauchi S."/>
            <person name="Thiergart T."/>
            <person name="Pickel B."/>
            <person name="Atanasova L."/>
            <person name="Karlsson M."/>
            <person name="Huettel B."/>
            <person name="Barry K.W."/>
            <person name="Haridas S."/>
            <person name="Chen C."/>
            <person name="Bauer D."/>
            <person name="Andreopoulos W."/>
            <person name="Pangilinan J."/>
            <person name="LaButti K."/>
            <person name="Riley R."/>
            <person name="Lipzen A."/>
            <person name="Clum A."/>
            <person name="Drula E."/>
            <person name="Henrissat B."/>
            <person name="Kohler A."/>
            <person name="Grigoriev I.V."/>
            <person name="Martin F.M."/>
            <person name="Hacquard S."/>
        </authorList>
    </citation>
    <scope>NUCLEOTIDE SEQUENCE [LARGE SCALE GENOMIC DNA]</scope>
    <source>
        <strain evidence="2 3">MPI-CAGE-CH-0241</strain>
    </source>
</reference>